<evidence type="ECO:0000256" key="2">
    <source>
        <dbReference type="ARBA" id="ARBA00022448"/>
    </source>
</evidence>
<dbReference type="OrthoDB" id="9768177at2"/>
<dbReference type="InterPro" id="IPR036942">
    <property type="entry name" value="Beta-barrel_TonB_sf"/>
</dbReference>
<dbReference type="EMBL" id="VLLG01000008">
    <property type="protein sequence ID" value="TWI80950.1"/>
    <property type="molecule type" value="Genomic_DNA"/>
</dbReference>
<dbReference type="SUPFAM" id="SSF49464">
    <property type="entry name" value="Carboxypeptidase regulatory domain-like"/>
    <property type="match status" value="1"/>
</dbReference>
<evidence type="ECO:0000256" key="5">
    <source>
        <dbReference type="ARBA" id="ARBA00023077"/>
    </source>
</evidence>
<feature type="domain" description="TonB-dependent receptor plug" evidence="12">
    <location>
        <begin position="113"/>
        <end position="218"/>
    </location>
</feature>
<dbReference type="InterPro" id="IPR037066">
    <property type="entry name" value="Plug_dom_sf"/>
</dbReference>
<protein>
    <submittedName>
        <fullName evidence="13">TonB-linked SusC/RagA family outer membrane protein</fullName>
    </submittedName>
</protein>
<dbReference type="InterPro" id="IPR023996">
    <property type="entry name" value="TonB-dep_OMP_SusC/RagA"/>
</dbReference>
<dbReference type="InterPro" id="IPR039426">
    <property type="entry name" value="TonB-dep_rcpt-like"/>
</dbReference>
<feature type="domain" description="TonB-dependent receptor-like beta-barrel" evidence="11">
    <location>
        <begin position="439"/>
        <end position="993"/>
    </location>
</feature>
<organism evidence="13 14">
    <name type="scientific">Chitinophaga japonensis</name>
    <name type="common">Flexibacter japonensis</name>
    <dbReference type="NCBI Taxonomy" id="104662"/>
    <lineage>
        <taxon>Bacteria</taxon>
        <taxon>Pseudomonadati</taxon>
        <taxon>Bacteroidota</taxon>
        <taxon>Chitinophagia</taxon>
        <taxon>Chitinophagales</taxon>
        <taxon>Chitinophagaceae</taxon>
        <taxon>Chitinophaga</taxon>
    </lineage>
</organism>
<dbReference type="NCBIfam" id="TIGR04057">
    <property type="entry name" value="SusC_RagA_signa"/>
    <property type="match status" value="1"/>
</dbReference>
<dbReference type="RefSeq" id="WP_145719509.1">
    <property type="nucleotide sequence ID" value="NZ_BAAAFY010000003.1"/>
</dbReference>
<dbReference type="Gene3D" id="2.170.130.10">
    <property type="entry name" value="TonB-dependent receptor, plug domain"/>
    <property type="match status" value="1"/>
</dbReference>
<dbReference type="Pfam" id="PF13715">
    <property type="entry name" value="CarbopepD_reg_2"/>
    <property type="match status" value="1"/>
</dbReference>
<dbReference type="InterPro" id="IPR000531">
    <property type="entry name" value="Beta-barrel_TonB"/>
</dbReference>
<keyword evidence="4 8" id="KW-0812">Transmembrane</keyword>
<dbReference type="PROSITE" id="PS52016">
    <property type="entry name" value="TONB_DEPENDENT_REC_3"/>
    <property type="match status" value="1"/>
</dbReference>
<evidence type="ECO:0000313" key="13">
    <source>
        <dbReference type="EMBL" id="TWI80950.1"/>
    </source>
</evidence>
<evidence type="ECO:0000256" key="1">
    <source>
        <dbReference type="ARBA" id="ARBA00004571"/>
    </source>
</evidence>
<feature type="signal peptide" evidence="10">
    <location>
        <begin position="1"/>
        <end position="20"/>
    </location>
</feature>
<reference evidence="13 14" key="1">
    <citation type="journal article" date="2013" name="Stand. Genomic Sci.">
        <title>Genomic Encyclopedia of Type Strains, Phase I: The one thousand microbial genomes (KMG-I) project.</title>
        <authorList>
            <person name="Kyrpides N.C."/>
            <person name="Woyke T."/>
            <person name="Eisen J.A."/>
            <person name="Garrity G."/>
            <person name="Lilburn T.G."/>
            <person name="Beck B.J."/>
            <person name="Whitman W.B."/>
            <person name="Hugenholtz P."/>
            <person name="Klenk H.P."/>
        </authorList>
    </citation>
    <scope>NUCLEOTIDE SEQUENCE [LARGE SCALE GENOMIC DNA]</scope>
    <source>
        <strain evidence="13 14">DSM 13484</strain>
    </source>
</reference>
<sequence>MKKISSYLLPMLLFSFLAAAQQRTITGTVTSRQNSTPLPGVTVQAGSNHAITDGNGRFTIQAATGDVLSFSYIGMKPLTWKIAADDKALSIGMEENATDLNQVVVTGYQAQKKADLTGAVSVVKVSDIKDIPLGNPVKALQGRVPGVFVTTDGNPNSNATVRIRGIGTLGNNDPLYVIDGIPTKRGLQELNQNDIESMQVLKDASAATIYGSRAANGVIIITTKKAKKGYSRISVDAATSLQYYNTKIKTLNTEGRGRAYWQAAVNDRTDPNNNQIYQYDWNGDYDNPVLNSVILPEFIDAAQTMRPADTYWYDEIAQTSLLQNYNISLTNGGERGNSFFSVGLYHNKGIVRQTSQQKLTARFNTDYSFFKGRLKIGENLSASYIKDALLPASDILFTALVQQPVVPVHTVDGGWGGPAPGMTDRHNPVRLIADNRQNKSHFARLFGNAYADLEIIPDLHFRSSFGIDYNGTYQRTLRKSYTSGFLSDPSNFSQTSQEYNGNWVWQNTLTYNLALRKHRFDFLLGEEQIKYMMQRFSASRQGYALENIDYAYLDAGSSNKDNGGNGSGYTLLSYFGKINYVYDNRYLASFTLRRDGSSRFGEDNRFGMFPAFSLGWRLSEEAFIKSSLPFVSDLKLRYGWGKSGNQEIANNATYTLYSAIYGIDPTWEFDSGSAYDLNGAGSGQLSSGYTLIQQGNPSLKWESTMESNIGLDIGLFDNRLSGSVDYFIRKTSDILISPAYLAVIGEGGTRFVNGAAMQNKGLEILLSYNGNIAPGLALTVTGNLATYRNQVTSLPAEVLTSYPGNGQDKTILGRSINSTFGYVADGIFRSQKEVDEHADQVGKGLGRIRFKDLNADGVIDDKDRDYIGKGDPDFTYGLNVSLEYKHFDLTFFLQGVQGIQVYNTFKTYTDFASIWPGTNWGERTLEAWTPQNPDAGIPALTLVDRNNENRTSTYFLESGSYLKLRNLQLGYSFRHLFGNRLQNARVYIQGSNLLTFKSSSFTATDPENPNNAYPIPVIGTIGLNLSF</sequence>
<dbReference type="GO" id="GO:0009279">
    <property type="term" value="C:cell outer membrane"/>
    <property type="evidence" value="ECO:0007669"/>
    <property type="project" value="UniProtKB-SubCell"/>
</dbReference>
<evidence type="ECO:0000256" key="9">
    <source>
        <dbReference type="RuleBase" id="RU003357"/>
    </source>
</evidence>
<dbReference type="Gene3D" id="2.40.170.20">
    <property type="entry name" value="TonB-dependent receptor, beta-barrel domain"/>
    <property type="match status" value="1"/>
</dbReference>
<dbReference type="InterPro" id="IPR012910">
    <property type="entry name" value="Plug_dom"/>
</dbReference>
<proteinExistence type="inferred from homology"/>
<dbReference type="Pfam" id="PF00593">
    <property type="entry name" value="TonB_dep_Rec_b-barrel"/>
    <property type="match status" value="1"/>
</dbReference>
<keyword evidence="5 9" id="KW-0798">TonB box</keyword>
<dbReference type="SUPFAM" id="SSF56935">
    <property type="entry name" value="Porins"/>
    <property type="match status" value="1"/>
</dbReference>
<keyword evidence="10" id="KW-0732">Signal</keyword>
<name>A0A562SJI1_CHIJA</name>
<dbReference type="NCBIfam" id="TIGR04056">
    <property type="entry name" value="OMP_RagA_SusC"/>
    <property type="match status" value="1"/>
</dbReference>
<comment type="subcellular location">
    <subcellularLocation>
        <location evidence="1 8">Cell outer membrane</location>
        <topology evidence="1 8">Multi-pass membrane protein</topology>
    </subcellularLocation>
</comment>
<feature type="chain" id="PRO_5021847018" evidence="10">
    <location>
        <begin position="21"/>
        <end position="1027"/>
    </location>
</feature>
<evidence type="ECO:0000313" key="14">
    <source>
        <dbReference type="Proteomes" id="UP000316778"/>
    </source>
</evidence>
<evidence type="ECO:0000256" key="6">
    <source>
        <dbReference type="ARBA" id="ARBA00023136"/>
    </source>
</evidence>
<keyword evidence="14" id="KW-1185">Reference proteome</keyword>
<dbReference type="AlphaFoldDB" id="A0A562SJI1"/>
<dbReference type="Pfam" id="PF07715">
    <property type="entry name" value="Plug"/>
    <property type="match status" value="1"/>
</dbReference>
<evidence type="ECO:0000256" key="8">
    <source>
        <dbReference type="PROSITE-ProRule" id="PRU01360"/>
    </source>
</evidence>
<keyword evidence="2 8" id="KW-0813">Transport</keyword>
<dbReference type="Proteomes" id="UP000316778">
    <property type="component" value="Unassembled WGS sequence"/>
</dbReference>
<dbReference type="InterPro" id="IPR008969">
    <property type="entry name" value="CarboxyPept-like_regulatory"/>
</dbReference>
<keyword evidence="7 8" id="KW-0998">Cell outer membrane</keyword>
<evidence type="ECO:0000259" key="11">
    <source>
        <dbReference type="Pfam" id="PF00593"/>
    </source>
</evidence>
<keyword evidence="3 8" id="KW-1134">Transmembrane beta strand</keyword>
<comment type="similarity">
    <text evidence="8 9">Belongs to the TonB-dependent receptor family.</text>
</comment>
<dbReference type="InterPro" id="IPR023997">
    <property type="entry name" value="TonB-dep_OMP_SusC/RagA_CS"/>
</dbReference>
<evidence type="ECO:0000256" key="4">
    <source>
        <dbReference type="ARBA" id="ARBA00022692"/>
    </source>
</evidence>
<keyword evidence="6 8" id="KW-0472">Membrane</keyword>
<evidence type="ECO:0000259" key="12">
    <source>
        <dbReference type="Pfam" id="PF07715"/>
    </source>
</evidence>
<gene>
    <name evidence="13" type="ORF">LX66_5555</name>
</gene>
<evidence type="ECO:0000256" key="7">
    <source>
        <dbReference type="ARBA" id="ARBA00023237"/>
    </source>
</evidence>
<accession>A0A562SJI1</accession>
<evidence type="ECO:0000256" key="3">
    <source>
        <dbReference type="ARBA" id="ARBA00022452"/>
    </source>
</evidence>
<comment type="caution">
    <text evidence="13">The sequence shown here is derived from an EMBL/GenBank/DDBJ whole genome shotgun (WGS) entry which is preliminary data.</text>
</comment>
<evidence type="ECO:0000256" key="10">
    <source>
        <dbReference type="SAM" id="SignalP"/>
    </source>
</evidence>